<protein>
    <submittedName>
        <fullName evidence="2">Uncharacterized protein</fullName>
    </submittedName>
</protein>
<organism evidence="2 3">
    <name type="scientific">Ameca splendens</name>
    <dbReference type="NCBI Taxonomy" id="208324"/>
    <lineage>
        <taxon>Eukaryota</taxon>
        <taxon>Metazoa</taxon>
        <taxon>Chordata</taxon>
        <taxon>Craniata</taxon>
        <taxon>Vertebrata</taxon>
        <taxon>Euteleostomi</taxon>
        <taxon>Actinopterygii</taxon>
        <taxon>Neopterygii</taxon>
        <taxon>Teleostei</taxon>
        <taxon>Neoteleostei</taxon>
        <taxon>Acanthomorphata</taxon>
        <taxon>Ovalentaria</taxon>
        <taxon>Atherinomorphae</taxon>
        <taxon>Cyprinodontiformes</taxon>
        <taxon>Goodeidae</taxon>
        <taxon>Ameca</taxon>
    </lineage>
</organism>
<keyword evidence="3" id="KW-1185">Reference proteome</keyword>
<comment type="caution">
    <text evidence="2">The sequence shown here is derived from an EMBL/GenBank/DDBJ whole genome shotgun (WGS) entry which is preliminary data.</text>
</comment>
<dbReference type="EMBL" id="JAHRIP010029547">
    <property type="protein sequence ID" value="MEQ2291905.1"/>
    <property type="molecule type" value="Genomic_DNA"/>
</dbReference>
<name>A0ABV0YEL4_9TELE</name>
<dbReference type="Proteomes" id="UP001469553">
    <property type="component" value="Unassembled WGS sequence"/>
</dbReference>
<sequence>MEYRFIHHLKIERVFQTSKNTKTQETTIYFNLTVLGNSGGTAETHSSTWRICRISSFGYTPYIWLCSLAEAMEGTHPTCRRSCFVQIRPYLYFLTSMAFDIILNSPSTWWWQHHAGVILFFYSIFCDRTAQMLSIQSA</sequence>
<evidence type="ECO:0000256" key="1">
    <source>
        <dbReference type="SAM" id="Phobius"/>
    </source>
</evidence>
<feature type="transmembrane region" description="Helical" evidence="1">
    <location>
        <begin position="90"/>
        <end position="111"/>
    </location>
</feature>
<reference evidence="2 3" key="1">
    <citation type="submission" date="2021-06" db="EMBL/GenBank/DDBJ databases">
        <authorList>
            <person name="Palmer J.M."/>
        </authorList>
    </citation>
    <scope>NUCLEOTIDE SEQUENCE [LARGE SCALE GENOMIC DNA]</scope>
    <source>
        <strain evidence="2 3">AS_MEX2019</strain>
        <tissue evidence="2">Muscle</tissue>
    </source>
</reference>
<accession>A0ABV0YEL4</accession>
<keyword evidence="1" id="KW-0472">Membrane</keyword>
<evidence type="ECO:0000313" key="2">
    <source>
        <dbReference type="EMBL" id="MEQ2291905.1"/>
    </source>
</evidence>
<evidence type="ECO:0000313" key="3">
    <source>
        <dbReference type="Proteomes" id="UP001469553"/>
    </source>
</evidence>
<keyword evidence="1" id="KW-0812">Transmembrane</keyword>
<proteinExistence type="predicted"/>
<keyword evidence="1" id="KW-1133">Transmembrane helix</keyword>
<gene>
    <name evidence="2" type="ORF">AMECASPLE_017644</name>
</gene>